<evidence type="ECO:0000313" key="2">
    <source>
        <dbReference type="Proteomes" id="UP000241190"/>
    </source>
</evidence>
<dbReference type="Proteomes" id="UP000241190">
    <property type="component" value="Unassembled WGS sequence"/>
</dbReference>
<protein>
    <submittedName>
        <fullName evidence="1">Uncharacterized protein</fullName>
    </submittedName>
</protein>
<sequence>MKSSQNVELQNIVRNFKFTMVQARKHIPALLVHPSESVPCRFALRYTHATNDCIEEIVLYCMSLNECHGGGYLSCRLMTKILIQFYGYERVLARKWTDCDEIEMDLLHEDACDYPSFVSDHPQFHREGLLSFMLAKTKRIAS</sequence>
<proteinExistence type="predicted"/>
<dbReference type="EMBL" id="PYOP01000012">
    <property type="protein sequence ID" value="PSW96662.1"/>
    <property type="molecule type" value="Genomic_DNA"/>
</dbReference>
<accession>A0ABX5GSL6</accession>
<dbReference type="RefSeq" id="WP_045036741.1">
    <property type="nucleotide sequence ID" value="NZ_JZSR01000012.1"/>
</dbReference>
<organism evidence="1 2">
    <name type="scientific">Photobacterium iliopiscarium</name>
    <dbReference type="NCBI Taxonomy" id="56192"/>
    <lineage>
        <taxon>Bacteria</taxon>
        <taxon>Pseudomonadati</taxon>
        <taxon>Pseudomonadota</taxon>
        <taxon>Gammaproteobacteria</taxon>
        <taxon>Vibrionales</taxon>
        <taxon>Vibrionaceae</taxon>
        <taxon>Photobacterium</taxon>
    </lineage>
</organism>
<reference evidence="1 2" key="1">
    <citation type="submission" date="2018-03" db="EMBL/GenBank/DDBJ databases">
        <title>Whole genome sequencing of Histamine producing bacteria.</title>
        <authorList>
            <person name="Butler K."/>
        </authorList>
    </citation>
    <scope>NUCLEOTIDE SEQUENCE [LARGE SCALE GENOMIC DNA]</scope>
    <source>
        <strain evidence="1 2">ATCC 51761</strain>
    </source>
</reference>
<keyword evidence="2" id="KW-1185">Reference proteome</keyword>
<name>A0ABX5GSL6_9GAMM</name>
<evidence type="ECO:0000313" key="1">
    <source>
        <dbReference type="EMBL" id="PSW96662.1"/>
    </source>
</evidence>
<gene>
    <name evidence="1" type="ORF">C9J52_09560</name>
</gene>
<comment type="caution">
    <text evidence="1">The sequence shown here is derived from an EMBL/GenBank/DDBJ whole genome shotgun (WGS) entry which is preliminary data.</text>
</comment>